<dbReference type="EC" id="3.4.-.-" evidence="3"/>
<protein>
    <recommendedName>
        <fullName evidence="3">Peptide hydrolase</fullName>
        <ecNumber evidence="3">3.4.-.-</ecNumber>
    </recommendedName>
</protein>
<keyword evidence="3" id="KW-0862">Zinc</keyword>
<accession>A0A6A7C8I1</accession>
<name>A0A6A7C8I1_9PEZI</name>
<evidence type="ECO:0000313" key="5">
    <source>
        <dbReference type="EMBL" id="KAF2863285.1"/>
    </source>
</evidence>
<dbReference type="SUPFAM" id="SSF53187">
    <property type="entry name" value="Zn-dependent exopeptidases"/>
    <property type="match status" value="1"/>
</dbReference>
<organism evidence="5 6">
    <name type="scientific">Piedraia hortae CBS 480.64</name>
    <dbReference type="NCBI Taxonomy" id="1314780"/>
    <lineage>
        <taxon>Eukaryota</taxon>
        <taxon>Fungi</taxon>
        <taxon>Dikarya</taxon>
        <taxon>Ascomycota</taxon>
        <taxon>Pezizomycotina</taxon>
        <taxon>Dothideomycetes</taxon>
        <taxon>Dothideomycetidae</taxon>
        <taxon>Capnodiales</taxon>
        <taxon>Piedraiaceae</taxon>
        <taxon>Piedraia</taxon>
    </lineage>
</organism>
<keyword evidence="3" id="KW-0378">Hydrolase</keyword>
<dbReference type="InterPro" id="IPR007484">
    <property type="entry name" value="Peptidase_M28"/>
</dbReference>
<dbReference type="PANTHER" id="PTHR12283">
    <property type="entry name" value="GLUTAMINYL-PEPTIDE CYCLOTRANSFERASE"/>
    <property type="match status" value="1"/>
</dbReference>
<dbReference type="InterPro" id="IPR040234">
    <property type="entry name" value="QC/QCL"/>
</dbReference>
<dbReference type="GO" id="GO:0016603">
    <property type="term" value="F:glutaminyl-peptide cyclotransferase activity"/>
    <property type="evidence" value="ECO:0007669"/>
    <property type="project" value="InterPro"/>
</dbReference>
<dbReference type="AlphaFoldDB" id="A0A6A7C8I1"/>
<sequence>MKIFLALFLLPSAIRQTLAYSVLSNSSLTKIAPPDDDFDVQHGPLLAPILRTRVPGTEGSKAVLSHFVNFFSTLPEWKLTFQNSSSVTPTSGGKKVPFHNLIATRDPPWLKDRQGDVGRLALVAHYDSKLTPKGFIGATDSAVPCAILLHAARTLDEALTRRWAAMEADGSANHLDAEPQGVQLIFLDGEEAFATWTHTDSIYGARALAEEWETTIHPAMSTFRNPLCSISLFVLLDLLGAVDPVVPSYFKTTHWAYAQMASVETRLRALKRLKSSPKAPFLPEAGKTNDDAWMGGFIEDDHLPFLARGVDILHIIPSPFPRVWHTIDDDAKHLDLDVSNDWAVITTAFAAEWLDLDGFIEAKNPTKRSSEKTEL</sequence>
<evidence type="ECO:0000256" key="3">
    <source>
        <dbReference type="RuleBase" id="RU361240"/>
    </source>
</evidence>
<keyword evidence="1 5" id="KW-0808">Transferase</keyword>
<reference evidence="5" key="1">
    <citation type="journal article" date="2020" name="Stud. Mycol.">
        <title>101 Dothideomycetes genomes: a test case for predicting lifestyles and emergence of pathogens.</title>
        <authorList>
            <person name="Haridas S."/>
            <person name="Albert R."/>
            <person name="Binder M."/>
            <person name="Bloem J."/>
            <person name="Labutti K."/>
            <person name="Salamov A."/>
            <person name="Andreopoulos B."/>
            <person name="Baker S."/>
            <person name="Barry K."/>
            <person name="Bills G."/>
            <person name="Bluhm B."/>
            <person name="Cannon C."/>
            <person name="Castanera R."/>
            <person name="Culley D."/>
            <person name="Daum C."/>
            <person name="Ezra D."/>
            <person name="Gonzalez J."/>
            <person name="Henrissat B."/>
            <person name="Kuo A."/>
            <person name="Liang C."/>
            <person name="Lipzen A."/>
            <person name="Lutzoni F."/>
            <person name="Magnuson J."/>
            <person name="Mondo S."/>
            <person name="Nolan M."/>
            <person name="Ohm R."/>
            <person name="Pangilinan J."/>
            <person name="Park H.-J."/>
            <person name="Ramirez L."/>
            <person name="Alfaro M."/>
            <person name="Sun H."/>
            <person name="Tritt A."/>
            <person name="Yoshinaga Y."/>
            <person name="Zwiers L.-H."/>
            <person name="Turgeon B."/>
            <person name="Goodwin S."/>
            <person name="Spatafora J."/>
            <person name="Crous P."/>
            <person name="Grigoriev I."/>
        </authorList>
    </citation>
    <scope>NUCLEOTIDE SEQUENCE</scope>
    <source>
        <strain evidence="5">CBS 480.64</strain>
    </source>
</reference>
<dbReference type="Pfam" id="PF04389">
    <property type="entry name" value="Peptidase_M28"/>
    <property type="match status" value="1"/>
</dbReference>
<feature type="domain" description="Peptidase M28" evidence="4">
    <location>
        <begin position="119"/>
        <end position="346"/>
    </location>
</feature>
<dbReference type="CDD" id="cd03880">
    <property type="entry name" value="M28_QC_like"/>
    <property type="match status" value="1"/>
</dbReference>
<keyword evidence="3" id="KW-0732">Signal</keyword>
<proteinExistence type="inferred from homology"/>
<dbReference type="Gene3D" id="3.40.630.10">
    <property type="entry name" value="Zn peptidases"/>
    <property type="match status" value="1"/>
</dbReference>
<keyword evidence="6" id="KW-1185">Reference proteome</keyword>
<keyword evidence="2" id="KW-0012">Acyltransferase</keyword>
<gene>
    <name evidence="5" type="ORF">K470DRAFT_241314</name>
</gene>
<evidence type="ECO:0000256" key="1">
    <source>
        <dbReference type="ARBA" id="ARBA00022679"/>
    </source>
</evidence>
<comment type="similarity">
    <text evidence="3">Belongs to the peptidase M28 family.</text>
</comment>
<dbReference type="GO" id="GO:0008270">
    <property type="term" value="F:zinc ion binding"/>
    <property type="evidence" value="ECO:0007669"/>
    <property type="project" value="TreeGrafter"/>
</dbReference>
<dbReference type="GO" id="GO:0006508">
    <property type="term" value="P:proteolysis"/>
    <property type="evidence" value="ECO:0007669"/>
    <property type="project" value="UniProtKB-KW"/>
</dbReference>
<dbReference type="GO" id="GO:0008233">
    <property type="term" value="F:peptidase activity"/>
    <property type="evidence" value="ECO:0007669"/>
    <property type="project" value="UniProtKB-KW"/>
</dbReference>
<feature type="signal peptide" evidence="3">
    <location>
        <begin position="1"/>
        <end position="19"/>
    </location>
</feature>
<dbReference type="InterPro" id="IPR037457">
    <property type="entry name" value="M28_QC"/>
</dbReference>
<dbReference type="OrthoDB" id="3907302at2759"/>
<evidence type="ECO:0000256" key="2">
    <source>
        <dbReference type="ARBA" id="ARBA00023315"/>
    </source>
</evidence>
<evidence type="ECO:0000313" key="6">
    <source>
        <dbReference type="Proteomes" id="UP000799421"/>
    </source>
</evidence>
<feature type="chain" id="PRO_5025707251" description="Peptide hydrolase" evidence="3">
    <location>
        <begin position="20"/>
        <end position="375"/>
    </location>
</feature>
<dbReference type="PANTHER" id="PTHR12283:SF6">
    <property type="entry name" value="GLUTAMINYL-PEPTIDE CYCLOTRANSFERASE-RELATED"/>
    <property type="match status" value="1"/>
</dbReference>
<evidence type="ECO:0000259" key="4">
    <source>
        <dbReference type="Pfam" id="PF04389"/>
    </source>
</evidence>
<keyword evidence="3" id="KW-0479">Metal-binding</keyword>
<dbReference type="Proteomes" id="UP000799421">
    <property type="component" value="Unassembled WGS sequence"/>
</dbReference>
<dbReference type="EMBL" id="MU005961">
    <property type="protein sequence ID" value="KAF2863285.1"/>
    <property type="molecule type" value="Genomic_DNA"/>
</dbReference>
<keyword evidence="3" id="KW-0645">Protease</keyword>